<evidence type="ECO:0000313" key="3">
    <source>
        <dbReference type="Proteomes" id="UP000800093"/>
    </source>
</evidence>
<dbReference type="EMBL" id="ML986602">
    <property type="protein sequence ID" value="KAF2266003.1"/>
    <property type="molecule type" value="Genomic_DNA"/>
</dbReference>
<name>A0A9P4KC90_9PLEO</name>
<gene>
    <name evidence="2" type="ORF">CC78DRAFT_578856</name>
</gene>
<feature type="compositionally biased region" description="Pro residues" evidence="1">
    <location>
        <begin position="479"/>
        <end position="492"/>
    </location>
</feature>
<dbReference type="Proteomes" id="UP000800093">
    <property type="component" value="Unassembled WGS sequence"/>
</dbReference>
<protein>
    <submittedName>
        <fullName evidence="2">Uncharacterized protein</fullName>
    </submittedName>
</protein>
<feature type="compositionally biased region" description="Low complexity" evidence="1">
    <location>
        <begin position="493"/>
        <end position="504"/>
    </location>
</feature>
<feature type="region of interest" description="Disordered" evidence="1">
    <location>
        <begin position="467"/>
        <end position="534"/>
    </location>
</feature>
<feature type="region of interest" description="Disordered" evidence="1">
    <location>
        <begin position="362"/>
        <end position="397"/>
    </location>
</feature>
<dbReference type="AlphaFoldDB" id="A0A9P4KC90"/>
<evidence type="ECO:0000256" key="1">
    <source>
        <dbReference type="SAM" id="MobiDB-lite"/>
    </source>
</evidence>
<keyword evidence="3" id="KW-1185">Reference proteome</keyword>
<evidence type="ECO:0000313" key="2">
    <source>
        <dbReference type="EMBL" id="KAF2266003.1"/>
    </source>
</evidence>
<sequence length="548" mass="60266">MGAFAHIGPVFGKSAPSKNLKFPRNANMTAAEILCFFPYWLKSADVVYRLVANGMTSKNCTIMINAFRAFEPGPTTSNGIYHMLKDTMRGFGHKDWTVTKHQEIVPEDWTHNVIAVGGFRTHAEDFPKRSHHSPLVPSVPFADLGVDVKMFPDGDDALDVTRCIKYAVEHPDEKWNFPTDYAMLLEKVGGAKKVEQEHWDGSVFNRWNGVKGYHTKPDDKFKAKGRRLKKKRKTEEEQAGETEIIEQAPARKKKKTGCRKSTPADNTKYEKISDKENLLPVRFGTTETVAPDQGSGSLWSPPHFLPLSLDLGHLPAHSSEHGKACYKENILPSYAGATDIMDPNQGVSGAWSPSHLFPSPLDSNHSTASETPIPHSTGLVKGNPDQNAGSSWPPYHISPSQFDLDHSTIPENSIPYSGDLFEGNSNLQGASSLWPSSCIIPFPLDWERSAILDNSLTYPTGFVQGNSDQGDNCLSSSPHPLPPQVDLHPPPFSGTGSTPSTAFFEEAFASMPPSTPGMQAPVDPSGEAQLDNGPYYQGLNPYNLMYPY</sequence>
<accession>A0A9P4KC90</accession>
<feature type="region of interest" description="Disordered" evidence="1">
    <location>
        <begin position="215"/>
        <end position="273"/>
    </location>
</feature>
<feature type="compositionally biased region" description="Basic residues" evidence="1">
    <location>
        <begin position="223"/>
        <end position="232"/>
    </location>
</feature>
<reference evidence="3" key="1">
    <citation type="journal article" date="2020" name="Stud. Mycol.">
        <title>101 Dothideomycetes genomes: A test case for predicting lifestyles and emergence of pathogens.</title>
        <authorList>
            <person name="Haridas S."/>
            <person name="Albert R."/>
            <person name="Binder M."/>
            <person name="Bloem J."/>
            <person name="LaButti K."/>
            <person name="Salamov A."/>
            <person name="Andreopoulos B."/>
            <person name="Baker S."/>
            <person name="Barry K."/>
            <person name="Bills G."/>
            <person name="Bluhm B."/>
            <person name="Cannon C."/>
            <person name="Castanera R."/>
            <person name="Culley D."/>
            <person name="Daum C."/>
            <person name="Ezra D."/>
            <person name="Gonzalez J."/>
            <person name="Henrissat B."/>
            <person name="Kuo A."/>
            <person name="Liang C."/>
            <person name="Lipzen A."/>
            <person name="Lutzoni F."/>
            <person name="Magnuson J."/>
            <person name="Mondo S."/>
            <person name="Nolan M."/>
            <person name="Ohm R."/>
            <person name="Pangilinan J."/>
            <person name="Park H.-J."/>
            <person name="Ramirez L."/>
            <person name="Alfaro M."/>
            <person name="Sun H."/>
            <person name="Tritt A."/>
            <person name="Yoshinaga Y."/>
            <person name="Zwiers L.-H."/>
            <person name="Turgeon B."/>
            <person name="Goodwin S."/>
            <person name="Spatafora J."/>
            <person name="Crous P."/>
            <person name="Grigoriev I."/>
        </authorList>
    </citation>
    <scope>NUCLEOTIDE SEQUENCE [LARGE SCALE GENOMIC DNA]</scope>
    <source>
        <strain evidence="3">CBS 304.66</strain>
    </source>
</reference>
<organism evidence="2 3">
    <name type="scientific">Lojkania enalia</name>
    <dbReference type="NCBI Taxonomy" id="147567"/>
    <lineage>
        <taxon>Eukaryota</taxon>
        <taxon>Fungi</taxon>
        <taxon>Dikarya</taxon>
        <taxon>Ascomycota</taxon>
        <taxon>Pezizomycotina</taxon>
        <taxon>Dothideomycetes</taxon>
        <taxon>Pleosporomycetidae</taxon>
        <taxon>Pleosporales</taxon>
        <taxon>Pleosporales incertae sedis</taxon>
        <taxon>Lojkania</taxon>
    </lineage>
</organism>
<comment type="caution">
    <text evidence="2">The sequence shown here is derived from an EMBL/GenBank/DDBJ whole genome shotgun (WGS) entry which is preliminary data.</text>
</comment>
<proteinExistence type="predicted"/>
<feature type="compositionally biased region" description="Polar residues" evidence="1">
    <location>
        <begin position="467"/>
        <end position="477"/>
    </location>
</feature>
<dbReference type="OrthoDB" id="3675232at2759"/>